<evidence type="ECO:0000313" key="1">
    <source>
        <dbReference type="EMBL" id="KFB40078.1"/>
    </source>
</evidence>
<accession>A0A084VQ34</accession>
<proteinExistence type="predicted"/>
<evidence type="ECO:0000313" key="3">
    <source>
        <dbReference type="Proteomes" id="UP000030765"/>
    </source>
</evidence>
<protein>
    <submittedName>
        <fullName evidence="1 2">Uncharacterized protein</fullName>
    </submittedName>
</protein>
<sequence>MITVYSNEVNSIGLANSFMKSKNEVPRAVQRTVVNQITIPHGVPPVGFGIECLKGLLWCHPTRLKLGSFGGERDFFRRRKGAGSTPGSFVCNFNERSGSGHLAASFYFAEESARQERASDKTEYEGAMVRRKRHITQGCNYRPLVPELVDRWVPEAGTPEQ</sequence>
<reference evidence="1 3" key="1">
    <citation type="journal article" date="2014" name="BMC Genomics">
        <title>Genome sequence of Anopheles sinensis provides insight into genetics basis of mosquito competence for malaria parasites.</title>
        <authorList>
            <person name="Zhou D."/>
            <person name="Zhang D."/>
            <person name="Ding G."/>
            <person name="Shi L."/>
            <person name="Hou Q."/>
            <person name="Ye Y."/>
            <person name="Xu Y."/>
            <person name="Zhou H."/>
            <person name="Xiong C."/>
            <person name="Li S."/>
            <person name="Yu J."/>
            <person name="Hong S."/>
            <person name="Yu X."/>
            <person name="Zou P."/>
            <person name="Chen C."/>
            <person name="Chang X."/>
            <person name="Wang W."/>
            <person name="Lv Y."/>
            <person name="Sun Y."/>
            <person name="Ma L."/>
            <person name="Shen B."/>
            <person name="Zhu C."/>
        </authorList>
    </citation>
    <scope>NUCLEOTIDE SEQUENCE [LARGE SCALE GENOMIC DNA]</scope>
</reference>
<organism evidence="1">
    <name type="scientific">Anopheles sinensis</name>
    <name type="common">Mosquito</name>
    <dbReference type="NCBI Taxonomy" id="74873"/>
    <lineage>
        <taxon>Eukaryota</taxon>
        <taxon>Metazoa</taxon>
        <taxon>Ecdysozoa</taxon>
        <taxon>Arthropoda</taxon>
        <taxon>Hexapoda</taxon>
        <taxon>Insecta</taxon>
        <taxon>Pterygota</taxon>
        <taxon>Neoptera</taxon>
        <taxon>Endopterygota</taxon>
        <taxon>Diptera</taxon>
        <taxon>Nematocera</taxon>
        <taxon>Culicoidea</taxon>
        <taxon>Culicidae</taxon>
        <taxon>Anophelinae</taxon>
        <taxon>Anopheles</taxon>
    </lineage>
</organism>
<name>A0A084VQ34_ANOSI</name>
<dbReference type="EnsemblMetazoa" id="ASIC007545-RA">
    <property type="protein sequence ID" value="ASIC007545-PA"/>
    <property type="gene ID" value="ASIC007545"/>
</dbReference>
<dbReference type="EMBL" id="ATLV01015120">
    <property type="status" value="NOT_ANNOTATED_CDS"/>
    <property type="molecule type" value="Genomic_DNA"/>
</dbReference>
<dbReference type="AlphaFoldDB" id="A0A084VQ34"/>
<evidence type="ECO:0000313" key="2">
    <source>
        <dbReference type="EnsemblMetazoa" id="ASIC007545-PA"/>
    </source>
</evidence>
<dbReference type="Proteomes" id="UP000030765">
    <property type="component" value="Unassembled WGS sequence"/>
</dbReference>
<gene>
    <name evidence="1" type="ORF">ZHAS_00007545</name>
</gene>
<dbReference type="EMBL" id="KE525003">
    <property type="protein sequence ID" value="KFB40078.1"/>
    <property type="molecule type" value="Genomic_DNA"/>
</dbReference>
<reference evidence="2" key="2">
    <citation type="submission" date="2020-05" db="UniProtKB">
        <authorList>
            <consortium name="EnsemblMetazoa"/>
        </authorList>
    </citation>
    <scope>IDENTIFICATION</scope>
</reference>
<keyword evidence="3" id="KW-1185">Reference proteome</keyword>
<dbReference type="VEuPathDB" id="VectorBase:ASIC007545"/>